<dbReference type="Pfam" id="PF07883">
    <property type="entry name" value="Cupin_2"/>
    <property type="match status" value="1"/>
</dbReference>
<dbReference type="SUPFAM" id="SSF51182">
    <property type="entry name" value="RmlC-like cupins"/>
    <property type="match status" value="1"/>
</dbReference>
<proteinExistence type="predicted"/>
<dbReference type="PANTHER" id="PTHR43346">
    <property type="entry name" value="LIGAND BINDING DOMAIN PROTEIN, PUTATIVE (AFU_ORTHOLOGUE AFUA_6G14370)-RELATED"/>
    <property type="match status" value="1"/>
</dbReference>
<dbReference type="InterPro" id="IPR011051">
    <property type="entry name" value="RmlC_Cupin_sf"/>
</dbReference>
<organism evidence="2 3">
    <name type="scientific">Candidatus Roizmanbacteria bacterium RIFCSPLOWO2_01_FULL_45_11</name>
    <dbReference type="NCBI Taxonomy" id="1802070"/>
    <lineage>
        <taxon>Bacteria</taxon>
        <taxon>Candidatus Roizmaniibacteriota</taxon>
    </lineage>
</organism>
<sequence length="133" mass="14765">MKKGHKDNIEKLTRENNKFRQVLYTGKYSQLVLMSLKPKEEIGMEVHLDNDQFFRFEAGKGKVVIDGNEYEIADGDAAVVPAGAEHNVINVSGSEPLKLYTIYSPAHHKDGIARATKAEAIANEAEFDGNTTE</sequence>
<accession>A0A1F7JJ35</accession>
<dbReference type="InterPro" id="IPR013096">
    <property type="entry name" value="Cupin_2"/>
</dbReference>
<dbReference type="PANTHER" id="PTHR43346:SF1">
    <property type="entry name" value="QUERCETIN 2,3-DIOXYGENASE-RELATED"/>
    <property type="match status" value="1"/>
</dbReference>
<gene>
    <name evidence="2" type="ORF">A3B56_00380</name>
</gene>
<evidence type="ECO:0000313" key="3">
    <source>
        <dbReference type="Proteomes" id="UP000178486"/>
    </source>
</evidence>
<dbReference type="Proteomes" id="UP000178486">
    <property type="component" value="Unassembled WGS sequence"/>
</dbReference>
<reference evidence="2 3" key="1">
    <citation type="journal article" date="2016" name="Nat. Commun.">
        <title>Thousands of microbial genomes shed light on interconnected biogeochemical processes in an aquifer system.</title>
        <authorList>
            <person name="Anantharaman K."/>
            <person name="Brown C.T."/>
            <person name="Hug L.A."/>
            <person name="Sharon I."/>
            <person name="Castelle C.J."/>
            <person name="Probst A.J."/>
            <person name="Thomas B.C."/>
            <person name="Singh A."/>
            <person name="Wilkins M.J."/>
            <person name="Karaoz U."/>
            <person name="Brodie E.L."/>
            <person name="Williams K.H."/>
            <person name="Hubbard S.S."/>
            <person name="Banfield J.F."/>
        </authorList>
    </citation>
    <scope>NUCLEOTIDE SEQUENCE [LARGE SCALE GENOMIC DNA]</scope>
</reference>
<dbReference type="InterPro" id="IPR052538">
    <property type="entry name" value="Flavonoid_dioxygenase-like"/>
</dbReference>
<protein>
    <submittedName>
        <fullName evidence="2">Cupin</fullName>
    </submittedName>
</protein>
<dbReference type="EMBL" id="MGAU01000007">
    <property type="protein sequence ID" value="OGK55609.1"/>
    <property type="molecule type" value="Genomic_DNA"/>
</dbReference>
<evidence type="ECO:0000313" key="2">
    <source>
        <dbReference type="EMBL" id="OGK55609.1"/>
    </source>
</evidence>
<dbReference type="CDD" id="cd02223">
    <property type="entry name" value="cupin_Bh2720-like"/>
    <property type="match status" value="1"/>
</dbReference>
<dbReference type="InterPro" id="IPR014710">
    <property type="entry name" value="RmlC-like_jellyroll"/>
</dbReference>
<dbReference type="AlphaFoldDB" id="A0A1F7JJ35"/>
<dbReference type="Gene3D" id="2.60.120.10">
    <property type="entry name" value="Jelly Rolls"/>
    <property type="match status" value="1"/>
</dbReference>
<feature type="domain" description="Cupin type-2" evidence="1">
    <location>
        <begin position="33"/>
        <end position="103"/>
    </location>
</feature>
<name>A0A1F7JJ35_9BACT</name>
<comment type="caution">
    <text evidence="2">The sequence shown here is derived from an EMBL/GenBank/DDBJ whole genome shotgun (WGS) entry which is preliminary data.</text>
</comment>
<evidence type="ECO:0000259" key="1">
    <source>
        <dbReference type="Pfam" id="PF07883"/>
    </source>
</evidence>